<evidence type="ECO:0000313" key="2">
    <source>
        <dbReference type="Proteomes" id="UP000215914"/>
    </source>
</evidence>
<gene>
    <name evidence="1" type="ORF">HannXRQ_Chr12g0382891</name>
</gene>
<organism evidence="1 2">
    <name type="scientific">Helianthus annuus</name>
    <name type="common">Common sunflower</name>
    <dbReference type="NCBI Taxonomy" id="4232"/>
    <lineage>
        <taxon>Eukaryota</taxon>
        <taxon>Viridiplantae</taxon>
        <taxon>Streptophyta</taxon>
        <taxon>Embryophyta</taxon>
        <taxon>Tracheophyta</taxon>
        <taxon>Spermatophyta</taxon>
        <taxon>Magnoliopsida</taxon>
        <taxon>eudicotyledons</taxon>
        <taxon>Gunneridae</taxon>
        <taxon>Pentapetalae</taxon>
        <taxon>asterids</taxon>
        <taxon>campanulids</taxon>
        <taxon>Asterales</taxon>
        <taxon>Asteraceae</taxon>
        <taxon>Asteroideae</taxon>
        <taxon>Heliantheae alliance</taxon>
        <taxon>Heliantheae</taxon>
        <taxon>Helianthus</taxon>
    </lineage>
</organism>
<accession>A0A251T6W9</accession>
<keyword evidence="2" id="KW-1185">Reference proteome</keyword>
<evidence type="ECO:0000313" key="1">
    <source>
        <dbReference type="EMBL" id="OTG06266.1"/>
    </source>
</evidence>
<dbReference type="InParanoid" id="A0A251T6W9"/>
<protein>
    <submittedName>
        <fullName evidence="1">Uncharacterized protein</fullName>
    </submittedName>
</protein>
<dbReference type="AlphaFoldDB" id="A0A251T6W9"/>
<reference evidence="2" key="1">
    <citation type="journal article" date="2017" name="Nature">
        <title>The sunflower genome provides insights into oil metabolism, flowering and Asterid evolution.</title>
        <authorList>
            <person name="Badouin H."/>
            <person name="Gouzy J."/>
            <person name="Grassa C.J."/>
            <person name="Murat F."/>
            <person name="Staton S.E."/>
            <person name="Cottret L."/>
            <person name="Lelandais-Briere C."/>
            <person name="Owens G.L."/>
            <person name="Carrere S."/>
            <person name="Mayjonade B."/>
            <person name="Legrand L."/>
            <person name="Gill N."/>
            <person name="Kane N.C."/>
            <person name="Bowers J.E."/>
            <person name="Hubner S."/>
            <person name="Bellec A."/>
            <person name="Berard A."/>
            <person name="Berges H."/>
            <person name="Blanchet N."/>
            <person name="Boniface M.C."/>
            <person name="Brunel D."/>
            <person name="Catrice O."/>
            <person name="Chaidir N."/>
            <person name="Claudel C."/>
            <person name="Donnadieu C."/>
            <person name="Faraut T."/>
            <person name="Fievet G."/>
            <person name="Helmstetter N."/>
            <person name="King M."/>
            <person name="Knapp S.J."/>
            <person name="Lai Z."/>
            <person name="Le Paslier M.C."/>
            <person name="Lippi Y."/>
            <person name="Lorenzon L."/>
            <person name="Mandel J.R."/>
            <person name="Marage G."/>
            <person name="Marchand G."/>
            <person name="Marquand E."/>
            <person name="Bret-Mestries E."/>
            <person name="Morien E."/>
            <person name="Nambeesan S."/>
            <person name="Nguyen T."/>
            <person name="Pegot-Espagnet P."/>
            <person name="Pouilly N."/>
            <person name="Raftis F."/>
            <person name="Sallet E."/>
            <person name="Schiex T."/>
            <person name="Thomas J."/>
            <person name="Vandecasteele C."/>
            <person name="Vares D."/>
            <person name="Vear F."/>
            <person name="Vautrin S."/>
            <person name="Crespi M."/>
            <person name="Mangin B."/>
            <person name="Burke J.M."/>
            <person name="Salse J."/>
            <person name="Munos S."/>
            <person name="Vincourt P."/>
            <person name="Rieseberg L.H."/>
            <person name="Langlade N.B."/>
        </authorList>
    </citation>
    <scope>NUCLEOTIDE SEQUENCE [LARGE SCALE GENOMIC DNA]</scope>
    <source>
        <strain evidence="2">cv. SF193</strain>
    </source>
</reference>
<name>A0A251T6W9_HELAN</name>
<sequence length="246" mass="27473">MSPRVRTRHGEVTAELAWSGSGSRSEITLAVGRTLWYELNKYIIGTFLKKDDPKIIALLQQAELLSSLALKVNTEKTDESYENACKAVQDFLEQTKECDVLGFNVSDMDIRSCDECSQQSWRQPDLYQGSPDSSEYSTGSTVLSQVIDKMEPLQDNVVDGKITIIPESTANQDILVSCDEYHDVDDICPLPISEFNSPLQVTPLFRSMAAGIPSPQFSESVSSFLTRVNVQLCQSRQISNLYHFCP</sequence>
<dbReference type="EMBL" id="CM007901">
    <property type="protein sequence ID" value="OTG06266.1"/>
    <property type="molecule type" value="Genomic_DNA"/>
</dbReference>
<dbReference type="Proteomes" id="UP000215914">
    <property type="component" value="Chromosome 12"/>
</dbReference>
<proteinExistence type="predicted"/>